<dbReference type="Proteomes" id="UP000246352">
    <property type="component" value="Unassembled WGS sequence"/>
</dbReference>
<feature type="region of interest" description="Disordered" evidence="1">
    <location>
        <begin position="103"/>
        <end position="129"/>
    </location>
</feature>
<accession>A0A317PP58</accession>
<evidence type="ECO:0000313" key="3">
    <source>
        <dbReference type="Proteomes" id="UP000246352"/>
    </source>
</evidence>
<keyword evidence="3" id="KW-1185">Reference proteome</keyword>
<dbReference type="RefSeq" id="WP_146215581.1">
    <property type="nucleotide sequence ID" value="NZ_QGTR01000002.1"/>
</dbReference>
<gene>
    <name evidence="2" type="ORF">DFR52_102706</name>
</gene>
<reference evidence="2 3" key="1">
    <citation type="submission" date="2018-05" db="EMBL/GenBank/DDBJ databases">
        <title>Genomic Encyclopedia of Type Strains, Phase IV (KMG-IV): sequencing the most valuable type-strain genomes for metagenomic binning, comparative biology and taxonomic classification.</title>
        <authorList>
            <person name="Goeker M."/>
        </authorList>
    </citation>
    <scope>NUCLEOTIDE SEQUENCE [LARGE SCALE GENOMIC DNA]</scope>
    <source>
        <strain evidence="2 3">DSM 16791</strain>
    </source>
</reference>
<name>A0A317PP58_9HYPH</name>
<proteinExistence type="predicted"/>
<sequence>MVGQRRHHGIAGWARFFCVLSLVLVGFAHRPVAVASPAAAELSAYALPDGSLPSFCLPGDGSDGKSGARSGHCEFCRIAAGAMLPSPLAVADTMFVLVGQAHPPAADDRPASRVFAPGTPPRGPPLLNA</sequence>
<protein>
    <recommendedName>
        <fullName evidence="4">DUF2946 family protein</fullName>
    </recommendedName>
</protein>
<evidence type="ECO:0000256" key="1">
    <source>
        <dbReference type="SAM" id="MobiDB-lite"/>
    </source>
</evidence>
<evidence type="ECO:0008006" key="4">
    <source>
        <dbReference type="Google" id="ProtNLM"/>
    </source>
</evidence>
<feature type="compositionally biased region" description="Pro residues" evidence="1">
    <location>
        <begin position="118"/>
        <end position="129"/>
    </location>
</feature>
<organism evidence="2 3">
    <name type="scientific">Hoeflea marina</name>
    <dbReference type="NCBI Taxonomy" id="274592"/>
    <lineage>
        <taxon>Bacteria</taxon>
        <taxon>Pseudomonadati</taxon>
        <taxon>Pseudomonadota</taxon>
        <taxon>Alphaproteobacteria</taxon>
        <taxon>Hyphomicrobiales</taxon>
        <taxon>Rhizobiaceae</taxon>
        <taxon>Hoeflea</taxon>
    </lineage>
</organism>
<comment type="caution">
    <text evidence="2">The sequence shown here is derived from an EMBL/GenBank/DDBJ whole genome shotgun (WGS) entry which is preliminary data.</text>
</comment>
<dbReference type="OrthoDB" id="7744280at2"/>
<dbReference type="AlphaFoldDB" id="A0A317PP58"/>
<dbReference type="EMBL" id="QGTR01000002">
    <property type="protein sequence ID" value="PWW02041.1"/>
    <property type="molecule type" value="Genomic_DNA"/>
</dbReference>
<evidence type="ECO:0000313" key="2">
    <source>
        <dbReference type="EMBL" id="PWW02041.1"/>
    </source>
</evidence>